<dbReference type="GO" id="GO:0005634">
    <property type="term" value="C:nucleus"/>
    <property type="evidence" value="ECO:0007669"/>
    <property type="project" value="UniProtKB-SubCell"/>
</dbReference>
<name>A0A4S9T8Q4_AURPU</name>
<dbReference type="PANTHER" id="PTHR47958">
    <property type="entry name" value="ATP-DEPENDENT RNA HELICASE DBP3"/>
    <property type="match status" value="1"/>
</dbReference>
<feature type="short sequence motif" description="Q motif" evidence="9">
    <location>
        <begin position="717"/>
        <end position="745"/>
    </location>
</feature>
<dbReference type="PROSITE" id="PS51192">
    <property type="entry name" value="HELICASE_ATP_BIND_1"/>
    <property type="match status" value="1"/>
</dbReference>
<dbReference type="InterPro" id="IPR027417">
    <property type="entry name" value="P-loop_NTPase"/>
</dbReference>
<evidence type="ECO:0000256" key="2">
    <source>
        <dbReference type="ARBA" id="ARBA00012552"/>
    </source>
</evidence>
<dbReference type="CDD" id="cd17966">
    <property type="entry name" value="DEADc_DDX5_DDX17"/>
    <property type="match status" value="1"/>
</dbReference>
<reference evidence="15 16" key="1">
    <citation type="submission" date="2018-10" db="EMBL/GenBank/DDBJ databases">
        <title>Fifty Aureobasidium pullulans genomes reveal a recombining polyextremotolerant generalist.</title>
        <authorList>
            <person name="Gostincar C."/>
            <person name="Turk M."/>
            <person name="Zajc J."/>
            <person name="Gunde-Cimerman N."/>
        </authorList>
    </citation>
    <scope>NUCLEOTIDE SEQUENCE [LARGE SCALE GENOMIC DNA]</scope>
    <source>
        <strain evidence="15 16">EXF-3863</strain>
    </source>
</reference>
<dbReference type="Proteomes" id="UP000308005">
    <property type="component" value="Unassembled WGS sequence"/>
</dbReference>
<evidence type="ECO:0000256" key="5">
    <source>
        <dbReference type="ARBA" id="ARBA00022806"/>
    </source>
</evidence>
<evidence type="ECO:0000256" key="7">
    <source>
        <dbReference type="ARBA" id="ARBA00023242"/>
    </source>
</evidence>
<evidence type="ECO:0000256" key="9">
    <source>
        <dbReference type="PROSITE-ProRule" id="PRU00552"/>
    </source>
</evidence>
<comment type="catalytic activity">
    <reaction evidence="8">
        <text>ATP + H2O = ADP + phosphate + H(+)</text>
        <dbReference type="Rhea" id="RHEA:13065"/>
        <dbReference type="ChEBI" id="CHEBI:15377"/>
        <dbReference type="ChEBI" id="CHEBI:15378"/>
        <dbReference type="ChEBI" id="CHEBI:30616"/>
        <dbReference type="ChEBI" id="CHEBI:43474"/>
        <dbReference type="ChEBI" id="CHEBI:456216"/>
        <dbReference type="EC" id="3.6.4.13"/>
    </reaction>
</comment>
<dbReference type="PROSITE" id="PS51195">
    <property type="entry name" value="Q_MOTIF"/>
    <property type="match status" value="1"/>
</dbReference>
<dbReference type="AlphaFoldDB" id="A0A4S9T8Q4"/>
<feature type="domain" description="Helicase ATP-binding" evidence="12">
    <location>
        <begin position="748"/>
        <end position="923"/>
    </location>
</feature>
<proteinExistence type="predicted"/>
<evidence type="ECO:0000259" key="14">
    <source>
        <dbReference type="PROSITE" id="PS51195"/>
    </source>
</evidence>
<dbReference type="InterPro" id="IPR001650">
    <property type="entry name" value="Helicase_C-like"/>
</dbReference>
<evidence type="ECO:0000256" key="10">
    <source>
        <dbReference type="PROSITE-ProRule" id="PRU00708"/>
    </source>
</evidence>
<feature type="domain" description="DEAD-box RNA helicase Q" evidence="14">
    <location>
        <begin position="717"/>
        <end position="745"/>
    </location>
</feature>
<feature type="repeat" description="PPR" evidence="10">
    <location>
        <begin position="139"/>
        <end position="173"/>
    </location>
</feature>
<feature type="domain" description="Helicase C-terminal" evidence="13">
    <location>
        <begin position="951"/>
        <end position="1062"/>
    </location>
</feature>
<sequence length="1062" mass="120085">MASPHARSSQLVREYTTESGRDSRPRNDRTPDEDTHYPASNTKRGSRTPLDNGVPQKTYDPAQTWIKRNQHHQVRPHEEDREDSKMPNMSLALEKKVRRELQFLPDPLKLADHVRGVLKKGDVEKALALTRIASKDMECVVSWNHIIGHLLSEKQVSAALKLYNEMKKRAQFPDSHTYVIILRGLSEPPVAADTLGKALAIYHSLGAENSRVKPTTIHTNAALRVCARAHDMDALWSIAAKIPEQGAGAADAYTYATILNAIREHALLESGDRKDDSEIAALRATSIQQGRRIWGDIVGRWRAGSIMVNEEMVGAMGRLLLIGLQPRDWDDVLSLIEQTMGIPRLAPKLGSKMRKAQHLPIRVHDDVKREQTNVIDGEEPESEFDRALLLDKRGKESVQLIPPGNNSLSLLLEACKLTYAFRESYEYWDLLTNKSTYNLRPDMDNIHTFMRILRQTRASGRTLDIITDTIPRLGWTPHRKTFRIAMSSCSRDKKNPNVMEYANTLVKLSEHYNMEPDPKMLLQYMELALSTQDGEVIRQTVEQMEGSITKLKSLISFGQHDGKKSSSWDKQDIVTLMRTVVGAIDQMTNKQLIPAEKIQSLVQKRAKMNAFITRLMDRMEGKNIIPKEKLVELRRDSRQLRHLRQKLVEKEKKAKGTWTHAFATMLRSLNGKGPTTNDRSFYKEAPTVAERTQAEVDEFRKTHQIAIQGKNVPKPVETFDEAGFPGYVINEVKAQGFANPTPIQSQGWPMALSGRDVVGIAETGSGKTLTYCLPSIVHINAQPLLSPGDGPIVLILAPTRELAVQIQAEVNKFGKSSRIRNTCVYGGVPKGQQIRDLARGVEVCIATPGRLIDMLESGKTNLRRVTYLVLDEADRMLDMGFEPQIRKIISQIRPDRQTCMWSATWPKEVRALAQDFQHDFIQVNVGSMDLSANHRITQVVEVVSEFEKRDKMIKHLEKIMEDKDNKCLIFTGTKRVADEITRFLRQDGWPALSIHGDKQQQERDWVLNEFKQGKSPIMVATDVASRGIGMIENPPPYHSQHLPFPFPPLHCQFSPTPLFALA</sequence>
<feature type="compositionally biased region" description="Polar residues" evidence="11">
    <location>
        <begin position="1"/>
        <end position="11"/>
    </location>
</feature>
<dbReference type="NCBIfam" id="TIGR00756">
    <property type="entry name" value="PPR"/>
    <property type="match status" value="1"/>
</dbReference>
<dbReference type="GO" id="GO:0003676">
    <property type="term" value="F:nucleic acid binding"/>
    <property type="evidence" value="ECO:0007669"/>
    <property type="project" value="InterPro"/>
</dbReference>
<organism evidence="15 16">
    <name type="scientific">Aureobasidium pullulans</name>
    <name type="common">Black yeast</name>
    <name type="synonym">Pullularia pullulans</name>
    <dbReference type="NCBI Taxonomy" id="5580"/>
    <lineage>
        <taxon>Eukaryota</taxon>
        <taxon>Fungi</taxon>
        <taxon>Dikarya</taxon>
        <taxon>Ascomycota</taxon>
        <taxon>Pezizomycotina</taxon>
        <taxon>Dothideomycetes</taxon>
        <taxon>Dothideomycetidae</taxon>
        <taxon>Dothideales</taxon>
        <taxon>Saccotheciaceae</taxon>
        <taxon>Aureobasidium</taxon>
    </lineage>
</organism>
<evidence type="ECO:0000256" key="4">
    <source>
        <dbReference type="ARBA" id="ARBA00022801"/>
    </source>
</evidence>
<dbReference type="PROSITE" id="PS51375">
    <property type="entry name" value="PPR"/>
    <property type="match status" value="1"/>
</dbReference>
<keyword evidence="3" id="KW-0547">Nucleotide-binding</keyword>
<dbReference type="EMBL" id="QZBM01000178">
    <property type="protein sequence ID" value="THZ20712.1"/>
    <property type="molecule type" value="Genomic_DNA"/>
</dbReference>
<gene>
    <name evidence="15" type="ORF">D6C91_04648</name>
</gene>
<keyword evidence="7" id="KW-0539">Nucleus</keyword>
<dbReference type="PROSITE" id="PS00039">
    <property type="entry name" value="DEAD_ATP_HELICASE"/>
    <property type="match status" value="1"/>
</dbReference>
<dbReference type="SUPFAM" id="SSF52540">
    <property type="entry name" value="P-loop containing nucleoside triphosphate hydrolases"/>
    <property type="match status" value="2"/>
</dbReference>
<dbReference type="SMART" id="SM00487">
    <property type="entry name" value="DEXDc"/>
    <property type="match status" value="1"/>
</dbReference>
<dbReference type="Pfam" id="PF00271">
    <property type="entry name" value="Helicase_C"/>
    <property type="match status" value="1"/>
</dbReference>
<dbReference type="Gene3D" id="1.25.40.10">
    <property type="entry name" value="Tetratricopeptide repeat domain"/>
    <property type="match status" value="1"/>
</dbReference>
<dbReference type="InterPro" id="IPR011545">
    <property type="entry name" value="DEAD/DEAH_box_helicase_dom"/>
</dbReference>
<protein>
    <recommendedName>
        <fullName evidence="2">RNA helicase</fullName>
        <ecNumber evidence="2">3.6.4.13</ecNumber>
    </recommendedName>
</protein>
<dbReference type="PROSITE" id="PS51194">
    <property type="entry name" value="HELICASE_CTER"/>
    <property type="match status" value="1"/>
</dbReference>
<dbReference type="InterPro" id="IPR000629">
    <property type="entry name" value="RNA-helicase_DEAD-box_CS"/>
</dbReference>
<comment type="caution">
    <text evidence="15">The sequence shown here is derived from an EMBL/GenBank/DDBJ whole genome shotgun (WGS) entry which is preliminary data.</text>
</comment>
<dbReference type="CDD" id="cd18787">
    <property type="entry name" value="SF2_C_DEAD"/>
    <property type="match status" value="1"/>
</dbReference>
<evidence type="ECO:0000256" key="3">
    <source>
        <dbReference type="ARBA" id="ARBA00022741"/>
    </source>
</evidence>
<dbReference type="EC" id="3.6.4.13" evidence="2"/>
<keyword evidence="6" id="KW-0067">ATP-binding</keyword>
<feature type="compositionally biased region" description="Basic and acidic residues" evidence="11">
    <location>
        <begin position="15"/>
        <end position="36"/>
    </location>
</feature>
<keyword evidence="5" id="KW-0347">Helicase</keyword>
<keyword evidence="4" id="KW-0378">Hydrolase</keyword>
<dbReference type="InterPro" id="IPR002885">
    <property type="entry name" value="PPR_rpt"/>
</dbReference>
<dbReference type="FunFam" id="3.40.50.300:FF:000079">
    <property type="entry name" value="probable ATP-dependent RNA helicase DDX17"/>
    <property type="match status" value="1"/>
</dbReference>
<feature type="region of interest" description="Disordered" evidence="11">
    <location>
        <begin position="1"/>
        <end position="86"/>
    </location>
</feature>
<dbReference type="Gene3D" id="3.40.50.300">
    <property type="entry name" value="P-loop containing nucleotide triphosphate hydrolases"/>
    <property type="match status" value="2"/>
</dbReference>
<dbReference type="Pfam" id="PF00270">
    <property type="entry name" value="DEAD"/>
    <property type="match status" value="1"/>
</dbReference>
<dbReference type="GO" id="GO:0016787">
    <property type="term" value="F:hydrolase activity"/>
    <property type="evidence" value="ECO:0007669"/>
    <property type="project" value="UniProtKB-KW"/>
</dbReference>
<comment type="subcellular location">
    <subcellularLocation>
        <location evidence="1">Nucleus</location>
    </subcellularLocation>
</comment>
<accession>A0A4S9T8Q4</accession>
<dbReference type="Pfam" id="PF13041">
    <property type="entry name" value="PPR_2"/>
    <property type="match status" value="1"/>
</dbReference>
<evidence type="ECO:0000313" key="16">
    <source>
        <dbReference type="Proteomes" id="UP000308005"/>
    </source>
</evidence>
<evidence type="ECO:0000259" key="13">
    <source>
        <dbReference type="PROSITE" id="PS51194"/>
    </source>
</evidence>
<evidence type="ECO:0000256" key="8">
    <source>
        <dbReference type="ARBA" id="ARBA00047984"/>
    </source>
</evidence>
<evidence type="ECO:0000313" key="15">
    <source>
        <dbReference type="EMBL" id="THZ20712.1"/>
    </source>
</evidence>
<dbReference type="InterPro" id="IPR014001">
    <property type="entry name" value="Helicase_ATP-bd"/>
</dbReference>
<dbReference type="InterPro" id="IPR011990">
    <property type="entry name" value="TPR-like_helical_dom_sf"/>
</dbReference>
<evidence type="ECO:0000256" key="1">
    <source>
        <dbReference type="ARBA" id="ARBA00004123"/>
    </source>
</evidence>
<feature type="compositionally biased region" description="Basic and acidic residues" evidence="11">
    <location>
        <begin position="75"/>
        <end position="85"/>
    </location>
</feature>
<evidence type="ECO:0000256" key="6">
    <source>
        <dbReference type="ARBA" id="ARBA00022840"/>
    </source>
</evidence>
<evidence type="ECO:0000256" key="11">
    <source>
        <dbReference type="SAM" id="MobiDB-lite"/>
    </source>
</evidence>
<dbReference type="GO" id="GO:0005524">
    <property type="term" value="F:ATP binding"/>
    <property type="evidence" value="ECO:0007669"/>
    <property type="project" value="UniProtKB-KW"/>
</dbReference>
<dbReference type="InterPro" id="IPR014014">
    <property type="entry name" value="RNA_helicase_DEAD_Q_motif"/>
</dbReference>
<evidence type="ECO:0000259" key="12">
    <source>
        <dbReference type="PROSITE" id="PS51192"/>
    </source>
</evidence>
<dbReference type="GO" id="GO:0003724">
    <property type="term" value="F:RNA helicase activity"/>
    <property type="evidence" value="ECO:0007669"/>
    <property type="project" value="UniProtKB-EC"/>
</dbReference>